<reference evidence="4 5" key="1">
    <citation type="submission" date="2022-08" db="EMBL/GenBank/DDBJ databases">
        <title>Myroides zhujiangensis sp. nov., a novel bacterium isolated from sediment in the Pearl River Estuary.</title>
        <authorList>
            <person name="Cui L."/>
        </authorList>
    </citation>
    <scope>NUCLEOTIDE SEQUENCE [LARGE SCALE GENOMIC DNA]</scope>
    <source>
        <strain evidence="4 5">SCSIO 72103</strain>
    </source>
</reference>
<proteinExistence type="predicted"/>
<evidence type="ECO:0000256" key="1">
    <source>
        <dbReference type="ARBA" id="ARBA00022729"/>
    </source>
</evidence>
<evidence type="ECO:0000313" key="4">
    <source>
        <dbReference type="EMBL" id="UUV22486.1"/>
    </source>
</evidence>
<evidence type="ECO:0000256" key="2">
    <source>
        <dbReference type="SAM" id="SignalP"/>
    </source>
</evidence>
<dbReference type="Proteomes" id="UP001317001">
    <property type="component" value="Chromosome"/>
</dbReference>
<evidence type="ECO:0000259" key="3">
    <source>
        <dbReference type="Pfam" id="PF18962"/>
    </source>
</evidence>
<sequence>MKKITLLASLLLTTLTVSAQNYYTFTKSTATYTDLTGATSLTNNTIWDFDFFGPIASPFNIDIFGQTYNTINFEDDYFYLESSTNANLYSELFPAYAYIMDRNVSGIGNGVSPISYKVEGTSGNRILKMEVKNAGLEMEFDATGTTNLFLNYQIWFYEADKSIEYRYGNHNVTNVASLNDEGVSYIFLSYEDSNNVKGGFIDGTITSPTYTEVTNPTSNPTNLNALPAPNTVYRFALNPLAVKDQEKIEFSMFPNPTNDVLNLTFPEAVNKPYSVYDLMGREVLKGSLNNITQAQINVSTLQKGSYILRIAGSTQKFVKN</sequence>
<feature type="chain" id="PRO_5046525792" evidence="2">
    <location>
        <begin position="20"/>
        <end position="320"/>
    </location>
</feature>
<dbReference type="EMBL" id="CP102382">
    <property type="protein sequence ID" value="UUV22486.1"/>
    <property type="molecule type" value="Genomic_DNA"/>
</dbReference>
<evidence type="ECO:0000313" key="5">
    <source>
        <dbReference type="Proteomes" id="UP001317001"/>
    </source>
</evidence>
<dbReference type="Pfam" id="PF18962">
    <property type="entry name" value="Por_Secre_tail"/>
    <property type="match status" value="1"/>
</dbReference>
<dbReference type="NCBIfam" id="TIGR04183">
    <property type="entry name" value="Por_Secre_tail"/>
    <property type="match status" value="1"/>
</dbReference>
<dbReference type="RefSeq" id="WP_257500403.1">
    <property type="nucleotide sequence ID" value="NZ_CP102382.1"/>
</dbReference>
<gene>
    <name evidence="4" type="ORF">NPX36_05450</name>
</gene>
<feature type="signal peptide" evidence="2">
    <location>
        <begin position="1"/>
        <end position="19"/>
    </location>
</feature>
<protein>
    <submittedName>
        <fullName evidence="4">T9SS type A sorting domain-containing protein</fullName>
    </submittedName>
</protein>
<keyword evidence="1 2" id="KW-0732">Signal</keyword>
<organism evidence="4 5">
    <name type="scientific">Paenimyroides aestuarii</name>
    <dbReference type="NCBI Taxonomy" id="2968490"/>
    <lineage>
        <taxon>Bacteria</taxon>
        <taxon>Pseudomonadati</taxon>
        <taxon>Bacteroidota</taxon>
        <taxon>Flavobacteriia</taxon>
        <taxon>Flavobacteriales</taxon>
        <taxon>Flavobacteriaceae</taxon>
        <taxon>Paenimyroides</taxon>
    </lineage>
</organism>
<accession>A0ABY5NV60</accession>
<keyword evidence="5" id="KW-1185">Reference proteome</keyword>
<feature type="domain" description="Secretion system C-terminal sorting" evidence="3">
    <location>
        <begin position="252"/>
        <end position="318"/>
    </location>
</feature>
<name>A0ABY5NV60_9FLAO</name>
<dbReference type="InterPro" id="IPR026444">
    <property type="entry name" value="Secre_tail"/>
</dbReference>